<keyword evidence="1" id="KW-0732">Signal</keyword>
<feature type="chain" id="PRO_5027122089" description="Endonuclease/exonuclease/phosphatase domain-containing protein" evidence="1">
    <location>
        <begin position="32"/>
        <end position="306"/>
    </location>
</feature>
<dbReference type="Gene3D" id="3.60.10.10">
    <property type="entry name" value="Endonuclease/exonuclease/phosphatase"/>
    <property type="match status" value="1"/>
</dbReference>
<evidence type="ECO:0000256" key="1">
    <source>
        <dbReference type="SAM" id="SignalP"/>
    </source>
</evidence>
<organism evidence="3">
    <name type="scientific">uncultured Propionibacteriaceae bacterium</name>
    <dbReference type="NCBI Taxonomy" id="257457"/>
    <lineage>
        <taxon>Bacteria</taxon>
        <taxon>Bacillati</taxon>
        <taxon>Actinomycetota</taxon>
        <taxon>Actinomycetes</taxon>
        <taxon>Propionibacteriales</taxon>
        <taxon>Propionibacteriaceae</taxon>
        <taxon>environmental samples</taxon>
    </lineage>
</organism>
<sequence length="306" mass="34259">MIASKNKLVTAAATGLAAVLSAGLSLAPASAHSPTQTPGSLAAPSAIFKVSSFNVLGSSHTVNSNQFESGTLRIRWAANLLERNNTSVVGFNELQQDQFNTFMRYTGDTYGIYPGDQLLRIDINDSIAWRRSEWALISKSTFQIPYFDGNMRAMPIVRLRHRATGLDTYFVNVHNPATNKKHPNSDPYRRRATTIEIDLINRLRLEGLPIVLLGDMNEREYYFCRMTGEAPMEAARGGYNRNGECDAENPRSVSWIFGSRRLDFDNYREAEHGLVQRITDHRVLFSDVIVDGEKFPRAVSDVLPGR</sequence>
<gene>
    <name evidence="3" type="ORF">AVDCRST_MAG75-2842</name>
</gene>
<feature type="domain" description="Endonuclease/exonuclease/phosphatase" evidence="2">
    <location>
        <begin position="52"/>
        <end position="218"/>
    </location>
</feature>
<dbReference type="SUPFAM" id="SSF56219">
    <property type="entry name" value="DNase I-like"/>
    <property type="match status" value="1"/>
</dbReference>
<evidence type="ECO:0000313" key="3">
    <source>
        <dbReference type="EMBL" id="CAA9412453.1"/>
    </source>
</evidence>
<feature type="signal peptide" evidence="1">
    <location>
        <begin position="1"/>
        <end position="31"/>
    </location>
</feature>
<accession>A0A6J4PD29</accession>
<dbReference type="Pfam" id="PF03372">
    <property type="entry name" value="Exo_endo_phos"/>
    <property type="match status" value="1"/>
</dbReference>
<evidence type="ECO:0000259" key="2">
    <source>
        <dbReference type="Pfam" id="PF03372"/>
    </source>
</evidence>
<reference evidence="3" key="1">
    <citation type="submission" date="2020-02" db="EMBL/GenBank/DDBJ databases">
        <authorList>
            <person name="Meier V. D."/>
        </authorList>
    </citation>
    <scope>NUCLEOTIDE SEQUENCE</scope>
    <source>
        <strain evidence="3">AVDCRST_MAG75</strain>
    </source>
</reference>
<protein>
    <recommendedName>
        <fullName evidence="2">Endonuclease/exonuclease/phosphatase domain-containing protein</fullName>
    </recommendedName>
</protein>
<name>A0A6J4PD29_9ACTN</name>
<dbReference type="InterPro" id="IPR005135">
    <property type="entry name" value="Endo/exonuclease/phosphatase"/>
</dbReference>
<proteinExistence type="predicted"/>
<dbReference type="EMBL" id="CADCUO010000200">
    <property type="protein sequence ID" value="CAA9412453.1"/>
    <property type="molecule type" value="Genomic_DNA"/>
</dbReference>
<dbReference type="InterPro" id="IPR036691">
    <property type="entry name" value="Endo/exonu/phosph_ase_sf"/>
</dbReference>
<dbReference type="AlphaFoldDB" id="A0A6J4PD29"/>